<dbReference type="EMBL" id="KQ422794">
    <property type="protein sequence ID" value="KOF74191.1"/>
    <property type="molecule type" value="Genomic_DNA"/>
</dbReference>
<keyword evidence="5 8" id="KW-0472">Membrane</keyword>
<dbReference type="KEGG" id="obi:106878008"/>
<dbReference type="OrthoDB" id="6612291at2759"/>
<dbReference type="NCBIfam" id="TIGR00879">
    <property type="entry name" value="SP"/>
    <property type="match status" value="1"/>
</dbReference>
<sequence length="459" mass="51698">MFSERLHRKHLSVSKQFITSCLAAFFGPFSFGYILGYSSPAIAELLKSKFLHEQQAAWFGSMVTIGAMLGGPMAGWLVEKYGRKYTMNFISVPLIVGWCLIMATPNVVLFYLSRIVSGVAIGMTCVASPIYIAEISTRSLRGMLGSSVQLSITVGIFVAYILGMYMNYLQMAKFGILIPLLSFFFTLSMPETPRWLLYKGRRIEAIQALTKLRSVNCDVEDEIRDIEEGLDIQDISYRDMWRKPELSRPIFISLSLMILQQLTGINAVLFYAVPIFKESGYENQSYFASAIIGATQILFTFLVSQIMDRVGRRKLLISGGLSLSFSCFILGSYYALKEHNYLVANNLKTLPLISLVVFIASFSIGWGPIPMLIMSEIFPSHARGKASALSIFTSWLFAFIVTKEFITVKESLGPAETFWLFSLFSFTGVFFVWFVLPETKGKSLEEIELYFLGRSMLKK</sequence>
<dbReference type="PROSITE" id="PS00217">
    <property type="entry name" value="SUGAR_TRANSPORT_2"/>
    <property type="match status" value="1"/>
</dbReference>
<dbReference type="InterPro" id="IPR050549">
    <property type="entry name" value="MFS_Trehalose_Transporter"/>
</dbReference>
<name>A0A0L8GAZ6_OCTBM</name>
<feature type="transmembrane region" description="Helical" evidence="8">
    <location>
        <begin position="109"/>
        <end position="132"/>
    </location>
</feature>
<dbReference type="SUPFAM" id="SSF103473">
    <property type="entry name" value="MFS general substrate transporter"/>
    <property type="match status" value="1"/>
</dbReference>
<feature type="transmembrane region" description="Helical" evidence="8">
    <location>
        <begin position="352"/>
        <end position="374"/>
    </location>
</feature>
<dbReference type="AlphaFoldDB" id="A0A0L8GAZ6"/>
<keyword evidence="7" id="KW-0813">Transport</keyword>
<evidence type="ECO:0000256" key="4">
    <source>
        <dbReference type="ARBA" id="ARBA00022989"/>
    </source>
</evidence>
<reference evidence="10" key="1">
    <citation type="submission" date="2015-07" db="EMBL/GenBank/DDBJ databases">
        <title>MeaNS - Measles Nucleotide Surveillance Program.</title>
        <authorList>
            <person name="Tran T."/>
            <person name="Druce J."/>
        </authorList>
    </citation>
    <scope>NUCLEOTIDE SEQUENCE</scope>
    <source>
        <strain evidence="10">UCB-OBI-ISO-001</strain>
        <tissue evidence="10">Gonad</tissue>
    </source>
</reference>
<dbReference type="InterPro" id="IPR036259">
    <property type="entry name" value="MFS_trans_sf"/>
</dbReference>
<dbReference type="PANTHER" id="PTHR48021">
    <property type="match status" value="1"/>
</dbReference>
<dbReference type="InterPro" id="IPR003663">
    <property type="entry name" value="Sugar/inositol_transpt"/>
</dbReference>
<dbReference type="FunFam" id="1.20.1250.20:FF:000055">
    <property type="entry name" value="Facilitated trehalose transporter Tret1-2 homolog"/>
    <property type="match status" value="1"/>
</dbReference>
<evidence type="ECO:0000256" key="2">
    <source>
        <dbReference type="ARBA" id="ARBA00022475"/>
    </source>
</evidence>
<evidence type="ECO:0000259" key="9">
    <source>
        <dbReference type="PROSITE" id="PS50850"/>
    </source>
</evidence>
<keyword evidence="4 8" id="KW-1133">Transmembrane helix</keyword>
<feature type="transmembrane region" description="Helical" evidence="8">
    <location>
        <begin position="144"/>
        <end position="165"/>
    </location>
</feature>
<evidence type="ECO:0000256" key="7">
    <source>
        <dbReference type="RuleBase" id="RU003346"/>
    </source>
</evidence>
<feature type="transmembrane region" description="Helical" evidence="8">
    <location>
        <begin position="85"/>
        <end position="103"/>
    </location>
</feature>
<feature type="transmembrane region" description="Helical" evidence="8">
    <location>
        <begin position="17"/>
        <end position="36"/>
    </location>
</feature>
<feature type="transmembrane region" description="Helical" evidence="8">
    <location>
        <begin position="418"/>
        <end position="436"/>
    </location>
</feature>
<dbReference type="PRINTS" id="PR00171">
    <property type="entry name" value="SUGRTRNSPORT"/>
</dbReference>
<protein>
    <recommendedName>
        <fullName evidence="9">Major facilitator superfamily (MFS) profile domain-containing protein</fullName>
    </recommendedName>
</protein>
<gene>
    <name evidence="10" type="ORF">OCBIM_22036571mg</name>
</gene>
<dbReference type="CDD" id="cd17358">
    <property type="entry name" value="MFS_GLUT6_8_Class3_like"/>
    <property type="match status" value="1"/>
</dbReference>
<feature type="transmembrane region" description="Helical" evidence="8">
    <location>
        <begin position="315"/>
        <end position="336"/>
    </location>
</feature>
<dbReference type="Pfam" id="PF00083">
    <property type="entry name" value="Sugar_tr"/>
    <property type="match status" value="1"/>
</dbReference>
<evidence type="ECO:0000256" key="3">
    <source>
        <dbReference type="ARBA" id="ARBA00022692"/>
    </source>
</evidence>
<dbReference type="InterPro" id="IPR005828">
    <property type="entry name" value="MFS_sugar_transport-like"/>
</dbReference>
<dbReference type="InterPro" id="IPR005829">
    <property type="entry name" value="Sugar_transporter_CS"/>
</dbReference>
<dbReference type="PROSITE" id="PS00216">
    <property type="entry name" value="SUGAR_TRANSPORT_1"/>
    <property type="match status" value="2"/>
</dbReference>
<keyword evidence="6" id="KW-0325">Glycoprotein</keyword>
<organism evidence="10">
    <name type="scientific">Octopus bimaculoides</name>
    <name type="common">California two-spotted octopus</name>
    <dbReference type="NCBI Taxonomy" id="37653"/>
    <lineage>
        <taxon>Eukaryota</taxon>
        <taxon>Metazoa</taxon>
        <taxon>Spiralia</taxon>
        <taxon>Lophotrochozoa</taxon>
        <taxon>Mollusca</taxon>
        <taxon>Cephalopoda</taxon>
        <taxon>Coleoidea</taxon>
        <taxon>Octopodiformes</taxon>
        <taxon>Octopoda</taxon>
        <taxon>Incirrata</taxon>
        <taxon>Octopodidae</taxon>
        <taxon>Octopus</taxon>
    </lineage>
</organism>
<comment type="similarity">
    <text evidence="7">Belongs to the major facilitator superfamily. Sugar transporter (TC 2.A.1.1) family.</text>
</comment>
<evidence type="ECO:0000256" key="6">
    <source>
        <dbReference type="ARBA" id="ARBA00023180"/>
    </source>
</evidence>
<accession>A0A0L8GAZ6</accession>
<proteinExistence type="inferred from homology"/>
<feature type="transmembrane region" description="Helical" evidence="8">
    <location>
        <begin position="386"/>
        <end position="406"/>
    </location>
</feature>
<evidence type="ECO:0000256" key="5">
    <source>
        <dbReference type="ARBA" id="ARBA00023136"/>
    </source>
</evidence>
<feature type="transmembrane region" description="Helical" evidence="8">
    <location>
        <begin position="285"/>
        <end position="303"/>
    </location>
</feature>
<dbReference type="Gene3D" id="1.20.1250.20">
    <property type="entry name" value="MFS general substrate transporter like domains"/>
    <property type="match status" value="1"/>
</dbReference>
<comment type="subcellular location">
    <subcellularLocation>
        <location evidence="1">Cell membrane</location>
        <topology evidence="1">Multi-pass membrane protein</topology>
    </subcellularLocation>
</comment>
<dbReference type="InterPro" id="IPR044775">
    <property type="entry name" value="MFS_ERD6/Tret1-like"/>
</dbReference>
<evidence type="ECO:0000256" key="1">
    <source>
        <dbReference type="ARBA" id="ARBA00004651"/>
    </source>
</evidence>
<dbReference type="GO" id="GO:0051119">
    <property type="term" value="F:sugar transmembrane transporter activity"/>
    <property type="evidence" value="ECO:0007669"/>
    <property type="project" value="InterPro"/>
</dbReference>
<dbReference type="PANTHER" id="PTHR48021:SF1">
    <property type="entry name" value="GH07001P-RELATED"/>
    <property type="match status" value="1"/>
</dbReference>
<feature type="transmembrane region" description="Helical" evidence="8">
    <location>
        <begin position="56"/>
        <end position="78"/>
    </location>
</feature>
<dbReference type="PROSITE" id="PS50850">
    <property type="entry name" value="MFS"/>
    <property type="match status" value="1"/>
</dbReference>
<keyword evidence="2" id="KW-1003">Cell membrane</keyword>
<feature type="transmembrane region" description="Helical" evidence="8">
    <location>
        <begin position="250"/>
        <end position="273"/>
    </location>
</feature>
<evidence type="ECO:0000313" key="10">
    <source>
        <dbReference type="EMBL" id="KOF74191.1"/>
    </source>
</evidence>
<dbReference type="OMA" id="KWTVIIG"/>
<dbReference type="InterPro" id="IPR020846">
    <property type="entry name" value="MFS_dom"/>
</dbReference>
<keyword evidence="3 8" id="KW-0812">Transmembrane</keyword>
<dbReference type="GO" id="GO:0005886">
    <property type="term" value="C:plasma membrane"/>
    <property type="evidence" value="ECO:0007669"/>
    <property type="project" value="UniProtKB-SubCell"/>
</dbReference>
<evidence type="ECO:0000256" key="8">
    <source>
        <dbReference type="SAM" id="Phobius"/>
    </source>
</evidence>
<dbReference type="STRING" id="37653.A0A0L8GAZ6"/>
<feature type="transmembrane region" description="Helical" evidence="8">
    <location>
        <begin position="171"/>
        <end position="189"/>
    </location>
</feature>
<feature type="domain" description="Major facilitator superfamily (MFS) profile" evidence="9">
    <location>
        <begin position="16"/>
        <end position="440"/>
    </location>
</feature>